<name>A0ABP4V710_9ACTN</name>
<dbReference type="EMBL" id="BAAANF010000031">
    <property type="protein sequence ID" value="GAA1719134.1"/>
    <property type="molecule type" value="Genomic_DNA"/>
</dbReference>
<gene>
    <name evidence="1" type="ORF">GCM10009745_80090</name>
</gene>
<sequence>MTRVVQLVGTINPTTHSTTHRSPDLVGAAPIRTDARGWAETLVRLATEQPFTVFVFWPEKGDEMQVRRFGEEVAPMVTASLG</sequence>
<protein>
    <submittedName>
        <fullName evidence="1">Uncharacterized protein</fullName>
    </submittedName>
</protein>
<organism evidence="1 2">
    <name type="scientific">Kribbella yunnanensis</name>
    <dbReference type="NCBI Taxonomy" id="190194"/>
    <lineage>
        <taxon>Bacteria</taxon>
        <taxon>Bacillati</taxon>
        <taxon>Actinomycetota</taxon>
        <taxon>Actinomycetes</taxon>
        <taxon>Propionibacteriales</taxon>
        <taxon>Kribbellaceae</taxon>
        <taxon>Kribbella</taxon>
    </lineage>
</organism>
<comment type="caution">
    <text evidence="1">The sequence shown here is derived from an EMBL/GenBank/DDBJ whole genome shotgun (WGS) entry which is preliminary data.</text>
</comment>
<evidence type="ECO:0000313" key="2">
    <source>
        <dbReference type="Proteomes" id="UP001500280"/>
    </source>
</evidence>
<dbReference type="RefSeq" id="WP_344164882.1">
    <property type="nucleotide sequence ID" value="NZ_BAAANF010000031.1"/>
</dbReference>
<evidence type="ECO:0000313" key="1">
    <source>
        <dbReference type="EMBL" id="GAA1719134.1"/>
    </source>
</evidence>
<keyword evidence="2" id="KW-1185">Reference proteome</keyword>
<accession>A0ABP4V710</accession>
<dbReference type="Proteomes" id="UP001500280">
    <property type="component" value="Unassembled WGS sequence"/>
</dbReference>
<proteinExistence type="predicted"/>
<reference evidence="2" key="1">
    <citation type="journal article" date="2019" name="Int. J. Syst. Evol. Microbiol.">
        <title>The Global Catalogue of Microorganisms (GCM) 10K type strain sequencing project: providing services to taxonomists for standard genome sequencing and annotation.</title>
        <authorList>
            <consortium name="The Broad Institute Genomics Platform"/>
            <consortium name="The Broad Institute Genome Sequencing Center for Infectious Disease"/>
            <person name="Wu L."/>
            <person name="Ma J."/>
        </authorList>
    </citation>
    <scope>NUCLEOTIDE SEQUENCE [LARGE SCALE GENOMIC DNA]</scope>
    <source>
        <strain evidence="2">JCM 14307</strain>
    </source>
</reference>